<reference evidence="2 3" key="1">
    <citation type="journal article" date="2013" name="Genome Announc.">
        <title>Draft Genome Sequence of Helicobacter fennelliae Strain MRY12-0050, Isolated from a Bacteremia Patient.</title>
        <authorList>
            <person name="Rimbara E."/>
            <person name="Matsui M."/>
            <person name="Mori S."/>
            <person name="Suzuki S."/>
            <person name="Suzuki M."/>
            <person name="Kim H."/>
            <person name="Sekizuka T."/>
            <person name="Kuroda M."/>
            <person name="Shibayama K."/>
        </authorList>
    </citation>
    <scope>NUCLEOTIDE SEQUENCE [LARGE SCALE GENOMIC DNA]</scope>
    <source>
        <strain evidence="2 3">MRY12-0050</strain>
    </source>
</reference>
<keyword evidence="3" id="KW-1185">Reference proteome</keyword>
<evidence type="ECO:0000313" key="2">
    <source>
        <dbReference type="EMBL" id="GAD17826.1"/>
    </source>
</evidence>
<name>T1CXY7_9HELI</name>
<dbReference type="RefSeq" id="WP_023945962.1">
    <property type="nucleotide sequence ID" value="NZ_BASD01000001.1"/>
</dbReference>
<feature type="coiled-coil region" evidence="1">
    <location>
        <begin position="7"/>
        <end position="41"/>
    </location>
</feature>
<dbReference type="Proteomes" id="UP000018143">
    <property type="component" value="Unassembled WGS sequence"/>
</dbReference>
<protein>
    <submittedName>
        <fullName evidence="2">Uncharacterized protein</fullName>
    </submittedName>
</protein>
<accession>T1CXY7</accession>
<keyword evidence="1" id="KW-0175">Coiled coil</keyword>
<organism evidence="2 3">
    <name type="scientific">Helicobacter fennelliae MRY12-0050</name>
    <dbReference type="NCBI Taxonomy" id="1325130"/>
    <lineage>
        <taxon>Bacteria</taxon>
        <taxon>Pseudomonadati</taxon>
        <taxon>Campylobacterota</taxon>
        <taxon>Epsilonproteobacteria</taxon>
        <taxon>Campylobacterales</taxon>
        <taxon>Helicobacteraceae</taxon>
        <taxon>Helicobacter</taxon>
    </lineage>
</organism>
<comment type="caution">
    <text evidence="2">The sequence shown here is derived from an EMBL/GenBank/DDBJ whole genome shotgun (WGS) entry which is preliminary data.</text>
</comment>
<dbReference type="AlphaFoldDB" id="T1CXY7"/>
<dbReference type="EMBL" id="BASD01000001">
    <property type="protein sequence ID" value="GAD17826.1"/>
    <property type="molecule type" value="Genomic_DNA"/>
</dbReference>
<evidence type="ECO:0000256" key="1">
    <source>
        <dbReference type="SAM" id="Coils"/>
    </source>
</evidence>
<evidence type="ECO:0000313" key="3">
    <source>
        <dbReference type="Proteomes" id="UP000018143"/>
    </source>
</evidence>
<sequence>MNTINLNQEEQKELKGLYAKLSNLYKERAKLEVLKKDREENLKEEIASACNIINKQGETQSSKVKMPLVNAILDELYRDKPNKEEIKASTMEDYKLAINNKEVNEDCIKSYISSDESIKENNDSIKEVYKESSILSKEILDALNALLKDEYKLHLNDELVKGGYEIKETKGKEELLELKELIKKLVG</sequence>
<gene>
    <name evidence="2" type="ORF">HFN_0641</name>
</gene>
<dbReference type="eggNOG" id="ENOG5032JF1">
    <property type="taxonomic scope" value="Bacteria"/>
</dbReference>
<dbReference type="STRING" id="1325130.HFN_0641"/>
<proteinExistence type="predicted"/>
<dbReference type="OrthoDB" id="5325987at2"/>